<accession>A0A171KWA8</accession>
<protein>
    <submittedName>
        <fullName evidence="1">Uncharacterized protein</fullName>
    </submittedName>
</protein>
<dbReference type="RefSeq" id="WP_068367189.1">
    <property type="nucleotide sequence ID" value="NZ_JANKLF010000001.1"/>
</dbReference>
<proteinExistence type="predicted"/>
<dbReference type="Proteomes" id="UP000078084">
    <property type="component" value="Unassembled WGS sequence"/>
</dbReference>
<evidence type="ECO:0000313" key="2">
    <source>
        <dbReference type="Proteomes" id="UP000078084"/>
    </source>
</evidence>
<dbReference type="AlphaFoldDB" id="A0A171KWA8"/>
<evidence type="ECO:0000313" key="1">
    <source>
        <dbReference type="EMBL" id="KKO73175.1"/>
    </source>
</evidence>
<name>A0A171KWA8_9BURK</name>
<gene>
    <name evidence="1" type="ORF">AAV32_02475</name>
</gene>
<dbReference type="EMBL" id="LBNE01000001">
    <property type="protein sequence ID" value="KKO73175.1"/>
    <property type="molecule type" value="Genomic_DNA"/>
</dbReference>
<organism evidence="1 2">
    <name type="scientific">Kerstersia gyiorum</name>
    <dbReference type="NCBI Taxonomy" id="206506"/>
    <lineage>
        <taxon>Bacteria</taxon>
        <taxon>Pseudomonadati</taxon>
        <taxon>Pseudomonadota</taxon>
        <taxon>Betaproteobacteria</taxon>
        <taxon>Burkholderiales</taxon>
        <taxon>Alcaligenaceae</taxon>
        <taxon>Kerstersia</taxon>
    </lineage>
</organism>
<keyword evidence="2" id="KW-1185">Reference proteome</keyword>
<reference evidence="1 2" key="1">
    <citation type="submission" date="2015-04" db="EMBL/GenBank/DDBJ databases">
        <title>Genome sequence of Kerstersia gyiorum CG1.</title>
        <authorList>
            <person name="Greninger A.L."/>
            <person name="Kozyreva V."/>
            <person name="Chaturvedi V."/>
        </authorList>
    </citation>
    <scope>NUCLEOTIDE SEQUENCE [LARGE SCALE GENOMIC DNA]</scope>
    <source>
        <strain evidence="1 2">CG1</strain>
    </source>
</reference>
<comment type="caution">
    <text evidence="1">The sequence shown here is derived from an EMBL/GenBank/DDBJ whole genome shotgun (WGS) entry which is preliminary data.</text>
</comment>
<sequence length="266" mass="29073">MSEHHQFLCPRDMHLPPPDWRALQARLLAGGYVLEPRGAMIPRPALLNLSFALAALNAGSYQYDERQRTTGDVLAQYVRAGYLPADLPIRHDATIEETQALLASRGIELARLYSDDEGSDWHSPQYCLGPAARPWLSQEVQAAHDAQPADFPLMLLAYDGPAPAVAVGENLDNPCLPGTQEALASLPPFDSPADFIGAAYDDPAAQWYCTANGRSYRILELDWQYSLAMGFRMVRLAGLDQSSAEGMAAMIGQLAGVPMVCSHRHL</sequence>